<evidence type="ECO:0000313" key="4">
    <source>
        <dbReference type="Proteomes" id="UP000030745"/>
    </source>
</evidence>
<organism evidence="3 4">
    <name type="scientific">Saprolegnia parasitica (strain CBS 223.65)</name>
    <dbReference type="NCBI Taxonomy" id="695850"/>
    <lineage>
        <taxon>Eukaryota</taxon>
        <taxon>Sar</taxon>
        <taxon>Stramenopiles</taxon>
        <taxon>Oomycota</taxon>
        <taxon>Saprolegniomycetes</taxon>
        <taxon>Saprolegniales</taxon>
        <taxon>Saprolegniaceae</taxon>
        <taxon>Saprolegnia</taxon>
    </lineage>
</organism>
<evidence type="ECO:0000256" key="2">
    <source>
        <dbReference type="SAM" id="SignalP"/>
    </source>
</evidence>
<name>A0A067BTG5_SAPPC</name>
<keyword evidence="1" id="KW-0812">Transmembrane</keyword>
<gene>
    <name evidence="3" type="ORF">SPRG_12617</name>
</gene>
<keyword evidence="1" id="KW-1133">Transmembrane helix</keyword>
<feature type="signal peptide" evidence="2">
    <location>
        <begin position="1"/>
        <end position="17"/>
    </location>
</feature>
<dbReference type="VEuPathDB" id="FungiDB:SPRG_12617"/>
<dbReference type="EMBL" id="KK583280">
    <property type="protein sequence ID" value="KDO21799.1"/>
    <property type="molecule type" value="Genomic_DNA"/>
</dbReference>
<sequence length="251" mass="26234">MAPVGYLLVLCLPMVHAASPWRALSFNSSYLLVRASSSSGLPECLANDGCVTASRIADLLPLVVDGSTNATTTAAAACTGVDEPFDWCRRAAAALYNCHDSRTVWTCAEENASWSLSHAACGSRVVHEASFGSIADCDAALSVLFLPSTAADGACDMGAITARGASCLLLNGTAGPTKPTRHDDDDASPADRLLLVAGVVALAVFAGAVGCVWRSRKVARTQRRQRHLADTVCSSCEIDDNNVSSVFVRQL</sequence>
<proteinExistence type="predicted"/>
<dbReference type="OMA" id="SCEIDDN"/>
<accession>A0A067BTG5</accession>
<dbReference type="GeneID" id="24134560"/>
<dbReference type="KEGG" id="spar:SPRG_12617"/>
<protein>
    <submittedName>
        <fullName evidence="3">Uncharacterized protein</fullName>
    </submittedName>
</protein>
<keyword evidence="4" id="KW-1185">Reference proteome</keyword>
<feature type="transmembrane region" description="Helical" evidence="1">
    <location>
        <begin position="193"/>
        <end position="213"/>
    </location>
</feature>
<dbReference type="AlphaFoldDB" id="A0A067BTG5"/>
<dbReference type="Proteomes" id="UP000030745">
    <property type="component" value="Unassembled WGS sequence"/>
</dbReference>
<feature type="chain" id="PRO_5001633703" evidence="2">
    <location>
        <begin position="18"/>
        <end position="251"/>
    </location>
</feature>
<evidence type="ECO:0000256" key="1">
    <source>
        <dbReference type="SAM" id="Phobius"/>
    </source>
</evidence>
<dbReference type="OrthoDB" id="10383471at2759"/>
<dbReference type="RefSeq" id="XP_012207477.1">
    <property type="nucleotide sequence ID" value="XM_012352087.1"/>
</dbReference>
<evidence type="ECO:0000313" key="3">
    <source>
        <dbReference type="EMBL" id="KDO21799.1"/>
    </source>
</evidence>
<keyword evidence="1" id="KW-0472">Membrane</keyword>
<keyword evidence="2" id="KW-0732">Signal</keyword>
<reference evidence="3 4" key="1">
    <citation type="journal article" date="2013" name="PLoS Genet.">
        <title>Distinctive expansion of potential virulence genes in the genome of the oomycete fish pathogen Saprolegnia parasitica.</title>
        <authorList>
            <person name="Jiang R.H."/>
            <person name="de Bruijn I."/>
            <person name="Haas B.J."/>
            <person name="Belmonte R."/>
            <person name="Lobach L."/>
            <person name="Christie J."/>
            <person name="van den Ackerveken G."/>
            <person name="Bottin A."/>
            <person name="Bulone V."/>
            <person name="Diaz-Moreno S.M."/>
            <person name="Dumas B."/>
            <person name="Fan L."/>
            <person name="Gaulin E."/>
            <person name="Govers F."/>
            <person name="Grenville-Briggs L.J."/>
            <person name="Horner N.R."/>
            <person name="Levin J.Z."/>
            <person name="Mammella M."/>
            <person name="Meijer H.J."/>
            <person name="Morris P."/>
            <person name="Nusbaum C."/>
            <person name="Oome S."/>
            <person name="Phillips A.J."/>
            <person name="van Rooyen D."/>
            <person name="Rzeszutek E."/>
            <person name="Saraiva M."/>
            <person name="Secombes C.J."/>
            <person name="Seidl M.F."/>
            <person name="Snel B."/>
            <person name="Stassen J.H."/>
            <person name="Sykes S."/>
            <person name="Tripathy S."/>
            <person name="van den Berg H."/>
            <person name="Vega-Arreguin J.C."/>
            <person name="Wawra S."/>
            <person name="Young S.K."/>
            <person name="Zeng Q."/>
            <person name="Dieguez-Uribeondo J."/>
            <person name="Russ C."/>
            <person name="Tyler B.M."/>
            <person name="van West P."/>
        </authorList>
    </citation>
    <scope>NUCLEOTIDE SEQUENCE [LARGE SCALE GENOMIC DNA]</scope>
    <source>
        <strain evidence="3 4">CBS 223.65</strain>
    </source>
</reference>